<keyword evidence="3" id="KW-1185">Reference proteome</keyword>
<dbReference type="GeneID" id="54402802"/>
<dbReference type="AlphaFoldDB" id="A0A6A6ALB8"/>
<organism evidence="2 3">
    <name type="scientific">Dothidotthia symphoricarpi CBS 119687</name>
    <dbReference type="NCBI Taxonomy" id="1392245"/>
    <lineage>
        <taxon>Eukaryota</taxon>
        <taxon>Fungi</taxon>
        <taxon>Dikarya</taxon>
        <taxon>Ascomycota</taxon>
        <taxon>Pezizomycotina</taxon>
        <taxon>Dothideomycetes</taxon>
        <taxon>Pleosporomycetidae</taxon>
        <taxon>Pleosporales</taxon>
        <taxon>Dothidotthiaceae</taxon>
        <taxon>Dothidotthia</taxon>
    </lineage>
</organism>
<reference evidence="2" key="1">
    <citation type="journal article" date="2020" name="Stud. Mycol.">
        <title>101 Dothideomycetes genomes: a test case for predicting lifestyles and emergence of pathogens.</title>
        <authorList>
            <person name="Haridas S."/>
            <person name="Albert R."/>
            <person name="Binder M."/>
            <person name="Bloem J."/>
            <person name="Labutti K."/>
            <person name="Salamov A."/>
            <person name="Andreopoulos B."/>
            <person name="Baker S."/>
            <person name="Barry K."/>
            <person name="Bills G."/>
            <person name="Bluhm B."/>
            <person name="Cannon C."/>
            <person name="Castanera R."/>
            <person name="Culley D."/>
            <person name="Daum C."/>
            <person name="Ezra D."/>
            <person name="Gonzalez J."/>
            <person name="Henrissat B."/>
            <person name="Kuo A."/>
            <person name="Liang C."/>
            <person name="Lipzen A."/>
            <person name="Lutzoni F."/>
            <person name="Magnuson J."/>
            <person name="Mondo S."/>
            <person name="Nolan M."/>
            <person name="Ohm R."/>
            <person name="Pangilinan J."/>
            <person name="Park H.-J."/>
            <person name="Ramirez L."/>
            <person name="Alfaro M."/>
            <person name="Sun H."/>
            <person name="Tritt A."/>
            <person name="Yoshinaga Y."/>
            <person name="Zwiers L.-H."/>
            <person name="Turgeon B."/>
            <person name="Goodwin S."/>
            <person name="Spatafora J."/>
            <person name="Crous P."/>
            <person name="Grigoriev I."/>
        </authorList>
    </citation>
    <scope>NUCLEOTIDE SEQUENCE</scope>
    <source>
        <strain evidence="2">CBS 119687</strain>
    </source>
</reference>
<evidence type="ECO:0000313" key="3">
    <source>
        <dbReference type="Proteomes" id="UP000799771"/>
    </source>
</evidence>
<proteinExistence type="predicted"/>
<dbReference type="Proteomes" id="UP000799771">
    <property type="component" value="Unassembled WGS sequence"/>
</dbReference>
<protein>
    <submittedName>
        <fullName evidence="2">Uncharacterized protein</fullName>
    </submittedName>
</protein>
<dbReference type="EMBL" id="ML977501">
    <property type="protein sequence ID" value="KAF2131908.1"/>
    <property type="molecule type" value="Genomic_DNA"/>
</dbReference>
<accession>A0A6A6ALB8</accession>
<evidence type="ECO:0000313" key="2">
    <source>
        <dbReference type="EMBL" id="KAF2131908.1"/>
    </source>
</evidence>
<name>A0A6A6ALB8_9PLEO</name>
<keyword evidence="1" id="KW-0175">Coiled coil</keyword>
<sequence>MRILRARPTYEKEFKATQEELNATQAELRKLQAQPTFRKELNDAHNQLRSLQARPTYKKELEAAQAELNATQAELRNIQTQPTYEKELKEAQDELRILQARPTYEKEFKTTQAELRILKAQLTYEKEIREAQDELRSLQAQPTYERELQVSQTTLRASREELRLANQAYTTSQQRCNTLEQRMEGMVDRERLDSVMREAEEVFWLMRKERLVADARIQALKRSSWALFEAIESNGVLNQQVISGPVAELAQCRSDFAGLQDAWNAVVSRFETWCNQ</sequence>
<gene>
    <name evidence="2" type="ORF">P153DRAFT_180941</name>
</gene>
<evidence type="ECO:0000256" key="1">
    <source>
        <dbReference type="SAM" id="Coils"/>
    </source>
</evidence>
<feature type="coiled-coil region" evidence="1">
    <location>
        <begin position="7"/>
        <end position="141"/>
    </location>
</feature>
<dbReference type="RefSeq" id="XP_033526295.1">
    <property type="nucleotide sequence ID" value="XM_033662370.1"/>
</dbReference>